<dbReference type="SUPFAM" id="SSF52540">
    <property type="entry name" value="P-loop containing nucleoside triphosphate hydrolases"/>
    <property type="match status" value="1"/>
</dbReference>
<evidence type="ECO:0000313" key="8">
    <source>
        <dbReference type="Proteomes" id="UP000064844"/>
    </source>
</evidence>
<dbReference type="Gene3D" id="1.10.10.60">
    <property type="entry name" value="Homeodomain-like"/>
    <property type="match status" value="1"/>
</dbReference>
<gene>
    <name evidence="7" type="ORF">IB211_01400c</name>
</gene>
<accession>A0A0S2W382</accession>
<evidence type="ECO:0000256" key="4">
    <source>
        <dbReference type="ARBA" id="ARBA00023163"/>
    </source>
</evidence>
<dbReference type="Proteomes" id="UP000064844">
    <property type="component" value="Chromosome"/>
</dbReference>
<organism evidence="7 8">
    <name type="scientific">Intestinimonas butyriciproducens</name>
    <dbReference type="NCBI Taxonomy" id="1297617"/>
    <lineage>
        <taxon>Bacteria</taxon>
        <taxon>Bacillati</taxon>
        <taxon>Bacillota</taxon>
        <taxon>Clostridia</taxon>
        <taxon>Eubacteriales</taxon>
        <taxon>Intestinimonas</taxon>
    </lineage>
</organism>
<dbReference type="Pfam" id="PF00158">
    <property type="entry name" value="Sigma54_activat"/>
    <property type="match status" value="1"/>
</dbReference>
<feature type="domain" description="Sigma-54 factor interaction" evidence="6">
    <location>
        <begin position="155"/>
        <end position="384"/>
    </location>
</feature>
<dbReference type="InterPro" id="IPR035965">
    <property type="entry name" value="PAS-like_dom_sf"/>
</dbReference>
<dbReference type="InterPro" id="IPR002197">
    <property type="entry name" value="HTH_Fis"/>
</dbReference>
<keyword evidence="3" id="KW-0805">Transcription regulation</keyword>
<dbReference type="FunFam" id="3.40.50.300:FF:000006">
    <property type="entry name" value="DNA-binding transcriptional regulator NtrC"/>
    <property type="match status" value="1"/>
</dbReference>
<dbReference type="STRING" id="1297617.IB211_01400c"/>
<dbReference type="PROSITE" id="PS50045">
    <property type="entry name" value="SIGMA54_INTERACT_4"/>
    <property type="match status" value="1"/>
</dbReference>
<dbReference type="EMBL" id="CP011307">
    <property type="protein sequence ID" value="ALP93793.1"/>
    <property type="molecule type" value="Genomic_DNA"/>
</dbReference>
<dbReference type="InterPro" id="IPR009057">
    <property type="entry name" value="Homeodomain-like_sf"/>
</dbReference>
<dbReference type="PANTHER" id="PTHR32071:SF121">
    <property type="entry name" value="SIGMA L-DEPENDENT TRANSCRIPTIONAL REGULATOR YQIR-RELATED"/>
    <property type="match status" value="1"/>
</dbReference>
<dbReference type="Pfam" id="PF02954">
    <property type="entry name" value="HTH_8"/>
    <property type="match status" value="1"/>
</dbReference>
<keyword evidence="1" id="KW-0547">Nucleotide-binding</keyword>
<dbReference type="PRINTS" id="PR01590">
    <property type="entry name" value="HTHFIS"/>
</dbReference>
<dbReference type="Pfam" id="PF25601">
    <property type="entry name" value="AAA_lid_14"/>
    <property type="match status" value="1"/>
</dbReference>
<dbReference type="CDD" id="cd00009">
    <property type="entry name" value="AAA"/>
    <property type="match status" value="1"/>
</dbReference>
<protein>
    <submittedName>
        <fullName evidence="7">Response regulator of zinc sigma-54-dependent two-component system</fullName>
    </submittedName>
</protein>
<dbReference type="GO" id="GO:0043565">
    <property type="term" value="F:sequence-specific DNA binding"/>
    <property type="evidence" value="ECO:0007669"/>
    <property type="project" value="InterPro"/>
</dbReference>
<dbReference type="KEGG" id="ibu:IB211_01400c"/>
<evidence type="ECO:0000256" key="2">
    <source>
        <dbReference type="ARBA" id="ARBA00022840"/>
    </source>
</evidence>
<dbReference type="InterPro" id="IPR027417">
    <property type="entry name" value="P-loop_NTPase"/>
</dbReference>
<evidence type="ECO:0000256" key="5">
    <source>
        <dbReference type="SAM" id="MobiDB-lite"/>
    </source>
</evidence>
<reference evidence="7 8" key="1">
    <citation type="journal article" date="2015" name="Nat. Commun.">
        <title>Production of butyrate from lysine and the Amadori product fructoselysine by a human gut commensal.</title>
        <authorList>
            <person name="Bui T.P."/>
            <person name="Ritari J."/>
            <person name="Boeren S."/>
            <person name="de Waard P."/>
            <person name="Plugge C.M."/>
            <person name="de Vos W.M."/>
        </authorList>
    </citation>
    <scope>NUCLEOTIDE SEQUENCE [LARGE SCALE GENOMIC DNA]</scope>
    <source>
        <strain evidence="7 8">AF211</strain>
    </source>
</reference>
<dbReference type="InterPro" id="IPR058031">
    <property type="entry name" value="AAA_lid_NorR"/>
</dbReference>
<dbReference type="Gene3D" id="3.30.450.20">
    <property type="entry name" value="PAS domain"/>
    <property type="match status" value="1"/>
</dbReference>
<evidence type="ECO:0000313" key="7">
    <source>
        <dbReference type="EMBL" id="ALP93793.1"/>
    </source>
</evidence>
<dbReference type="PROSITE" id="PS00688">
    <property type="entry name" value="SIGMA54_INTERACT_3"/>
    <property type="match status" value="1"/>
</dbReference>
<evidence type="ECO:0000256" key="3">
    <source>
        <dbReference type="ARBA" id="ARBA00023015"/>
    </source>
</evidence>
<dbReference type="RefSeq" id="WP_033116842.1">
    <property type="nucleotide sequence ID" value="NZ_CALICV010000034.1"/>
</dbReference>
<dbReference type="PANTHER" id="PTHR32071">
    <property type="entry name" value="TRANSCRIPTIONAL REGULATORY PROTEIN"/>
    <property type="match status" value="1"/>
</dbReference>
<dbReference type="InterPro" id="IPR025944">
    <property type="entry name" value="Sigma_54_int_dom_CS"/>
</dbReference>
<keyword evidence="2" id="KW-0067">ATP-binding</keyword>
<dbReference type="InterPro" id="IPR002078">
    <property type="entry name" value="Sigma_54_int"/>
</dbReference>
<keyword evidence="8" id="KW-1185">Reference proteome</keyword>
<dbReference type="Gene3D" id="3.40.50.300">
    <property type="entry name" value="P-loop containing nucleotide triphosphate hydrolases"/>
    <property type="match status" value="1"/>
</dbReference>
<dbReference type="InterPro" id="IPR003593">
    <property type="entry name" value="AAA+_ATPase"/>
</dbReference>
<dbReference type="SMART" id="SM00382">
    <property type="entry name" value="AAA"/>
    <property type="match status" value="1"/>
</dbReference>
<dbReference type="eggNOG" id="COG3829">
    <property type="taxonomic scope" value="Bacteria"/>
</dbReference>
<name>A0A0S2W382_9FIRM</name>
<dbReference type="SUPFAM" id="SSF46689">
    <property type="entry name" value="Homeodomain-like"/>
    <property type="match status" value="1"/>
</dbReference>
<dbReference type="SUPFAM" id="SSF55785">
    <property type="entry name" value="PYP-like sensor domain (PAS domain)"/>
    <property type="match status" value="1"/>
</dbReference>
<dbReference type="AlphaFoldDB" id="A0A0S2W382"/>
<sequence length="461" mass="52209">MKATFQKFFVSNLLSDIPLEEAMVEASDNVMITNGNGVICGIGHTMLENLGAEPEDILGYRVDDLVARGYYDRSVIRECITLRKKVNGLLQDRHGHYLFSTANPVFGEDGRIRFVVTNTRGGDVLDQFIQERRESQKKYEGIAGYLRNRTKHCSVVAASPEMCRVLSICKRIADSDGTVLLTGESGTGKEICATYIYENSRRAGDAFLPINCSAIPSELVEAELFGYEKGAFTGADSKGRMGMLEVADHGTVFLDEIGELPLHVQPKLLRFLETGEIKRVGGSRLSYSDVRVIAATNRDLRQLVAQHKFREDLFYRLNVLPVHIPPLRNRREDILPLASFFLQQFNRKYERSLRLSPQFQEKLLAYHWPGNIRELRNLIERTVITAPKPGEPDQSPGPERSQEALGSEEERILPLREVVRDFERTYIQRAIQTCGGNMTQAARLLGVHRTQLYRKLAEKEF</sequence>
<keyword evidence="4" id="KW-0804">Transcription</keyword>
<evidence type="ECO:0000256" key="1">
    <source>
        <dbReference type="ARBA" id="ARBA00022741"/>
    </source>
</evidence>
<dbReference type="GO" id="GO:0005524">
    <property type="term" value="F:ATP binding"/>
    <property type="evidence" value="ECO:0007669"/>
    <property type="project" value="UniProtKB-KW"/>
</dbReference>
<evidence type="ECO:0000259" key="6">
    <source>
        <dbReference type="PROSITE" id="PS50045"/>
    </source>
</evidence>
<reference evidence="8" key="2">
    <citation type="submission" date="2015-04" db="EMBL/GenBank/DDBJ databases">
        <title>A butyrogenic pathway from the amino acid lysine in a human gut commensal.</title>
        <authorList>
            <person name="de Vos W.M."/>
            <person name="Bui N.T.P."/>
            <person name="Plugge C.M."/>
            <person name="Ritari J."/>
        </authorList>
    </citation>
    <scope>NUCLEOTIDE SEQUENCE [LARGE SCALE GENOMIC DNA]</scope>
    <source>
        <strain evidence="8">AF211</strain>
    </source>
</reference>
<proteinExistence type="predicted"/>
<dbReference type="Gene3D" id="1.10.8.60">
    <property type="match status" value="1"/>
</dbReference>
<dbReference type="GO" id="GO:0006355">
    <property type="term" value="P:regulation of DNA-templated transcription"/>
    <property type="evidence" value="ECO:0007669"/>
    <property type="project" value="InterPro"/>
</dbReference>
<feature type="region of interest" description="Disordered" evidence="5">
    <location>
        <begin position="386"/>
        <end position="408"/>
    </location>
</feature>